<name>A0A2P2KPC2_RHIMU</name>
<organism evidence="1">
    <name type="scientific">Rhizophora mucronata</name>
    <name type="common">Asiatic mangrove</name>
    <dbReference type="NCBI Taxonomy" id="61149"/>
    <lineage>
        <taxon>Eukaryota</taxon>
        <taxon>Viridiplantae</taxon>
        <taxon>Streptophyta</taxon>
        <taxon>Embryophyta</taxon>
        <taxon>Tracheophyta</taxon>
        <taxon>Spermatophyta</taxon>
        <taxon>Magnoliopsida</taxon>
        <taxon>eudicotyledons</taxon>
        <taxon>Gunneridae</taxon>
        <taxon>Pentapetalae</taxon>
        <taxon>rosids</taxon>
        <taxon>fabids</taxon>
        <taxon>Malpighiales</taxon>
        <taxon>Rhizophoraceae</taxon>
        <taxon>Rhizophora</taxon>
    </lineage>
</organism>
<dbReference type="EMBL" id="GGEC01027067">
    <property type="protein sequence ID" value="MBX07551.1"/>
    <property type="molecule type" value="Transcribed_RNA"/>
</dbReference>
<dbReference type="EMBL" id="GGEC01027068">
    <property type="protein sequence ID" value="MBX07552.1"/>
    <property type="molecule type" value="Transcribed_RNA"/>
</dbReference>
<accession>A0A2P2KPC2</accession>
<dbReference type="AlphaFoldDB" id="A0A2P2KPC2"/>
<evidence type="ECO:0000313" key="1">
    <source>
        <dbReference type="EMBL" id="MBX07552.1"/>
    </source>
</evidence>
<reference evidence="1" key="1">
    <citation type="submission" date="2018-02" db="EMBL/GenBank/DDBJ databases">
        <title>Rhizophora mucronata_Transcriptome.</title>
        <authorList>
            <person name="Meera S.P."/>
            <person name="Sreeshan A."/>
            <person name="Augustine A."/>
        </authorList>
    </citation>
    <scope>NUCLEOTIDE SEQUENCE</scope>
    <source>
        <tissue evidence="1">Leaf</tissue>
    </source>
</reference>
<proteinExistence type="predicted"/>
<sequence>MVDRNGVITTYAIVSNRMKDHRVGRPYPIIDLGHKSSTHSCVTQNLGASGNTAVTDYLCHKCKHQHANSNFLLKN</sequence>
<protein>
    <submittedName>
        <fullName evidence="1">Serine/arginine-rich SC35-like splicing factor SCL28 isoform X2</fullName>
    </submittedName>
</protein>